<feature type="transmembrane region" description="Helical" evidence="2">
    <location>
        <begin position="147"/>
        <end position="165"/>
    </location>
</feature>
<feature type="transmembrane region" description="Helical" evidence="2">
    <location>
        <begin position="200"/>
        <end position="222"/>
    </location>
</feature>
<dbReference type="RefSeq" id="WP_203957601.1">
    <property type="nucleotide sequence ID" value="NZ_BOOO01000042.1"/>
</dbReference>
<feature type="transmembrane region" description="Helical" evidence="2">
    <location>
        <begin position="92"/>
        <end position="110"/>
    </location>
</feature>
<dbReference type="SUPFAM" id="SSF53649">
    <property type="entry name" value="Alkaline phosphatase-like"/>
    <property type="match status" value="1"/>
</dbReference>
<evidence type="ECO:0000256" key="1">
    <source>
        <dbReference type="SAM" id="MobiDB-lite"/>
    </source>
</evidence>
<name>A0A8J3TWD3_9ACTN</name>
<keyword evidence="2" id="KW-0812">Transmembrane</keyword>
<gene>
    <name evidence="4" type="ORF">Pmi06nite_72200</name>
</gene>
<dbReference type="InterPro" id="IPR017850">
    <property type="entry name" value="Alkaline_phosphatase_core_sf"/>
</dbReference>
<evidence type="ECO:0000313" key="4">
    <source>
        <dbReference type="EMBL" id="GII33778.1"/>
    </source>
</evidence>
<feature type="region of interest" description="Disordered" evidence="1">
    <location>
        <begin position="51"/>
        <end position="80"/>
    </location>
</feature>
<evidence type="ECO:0000313" key="5">
    <source>
        <dbReference type="Proteomes" id="UP000650628"/>
    </source>
</evidence>
<dbReference type="Pfam" id="PF00884">
    <property type="entry name" value="Sulfatase"/>
    <property type="match status" value="1"/>
</dbReference>
<dbReference type="Gene3D" id="3.40.720.10">
    <property type="entry name" value="Alkaline Phosphatase, subunit A"/>
    <property type="match status" value="1"/>
</dbReference>
<reference evidence="4 5" key="1">
    <citation type="submission" date="2021-01" db="EMBL/GenBank/DDBJ databases">
        <title>Whole genome shotgun sequence of Planotetraspora mira NBRC 15435.</title>
        <authorList>
            <person name="Komaki H."/>
            <person name="Tamura T."/>
        </authorList>
    </citation>
    <scope>NUCLEOTIDE SEQUENCE [LARGE SCALE GENOMIC DNA]</scope>
    <source>
        <strain evidence="4 5">NBRC 15435</strain>
    </source>
</reference>
<comment type="caution">
    <text evidence="4">The sequence shown here is derived from an EMBL/GenBank/DDBJ whole genome shotgun (WGS) entry which is preliminary data.</text>
</comment>
<keyword evidence="2" id="KW-0472">Membrane</keyword>
<accession>A0A8J3TWD3</accession>
<keyword evidence="5" id="KW-1185">Reference proteome</keyword>
<evidence type="ECO:0000256" key="2">
    <source>
        <dbReference type="SAM" id="Phobius"/>
    </source>
</evidence>
<feature type="domain" description="Sulfatase N-terminal" evidence="3">
    <location>
        <begin position="353"/>
        <end position="557"/>
    </location>
</feature>
<dbReference type="EMBL" id="BOOO01000042">
    <property type="protein sequence ID" value="GII33778.1"/>
    <property type="molecule type" value="Genomic_DNA"/>
</dbReference>
<feature type="transmembrane region" description="Helical" evidence="2">
    <location>
        <begin position="242"/>
        <end position="269"/>
    </location>
</feature>
<feature type="transmembrane region" description="Helical" evidence="2">
    <location>
        <begin position="122"/>
        <end position="140"/>
    </location>
</feature>
<dbReference type="AlphaFoldDB" id="A0A8J3TWD3"/>
<keyword evidence="2" id="KW-1133">Transmembrane helix</keyword>
<sequence length="631" mass="66946">MTCLVRSPPVNRRRLRAVQTGGAAAPDDDIDRRRHHRVSQGRTFGLSLITRFHQPPHQGPTTTGEDLTAEDGAAGDGAAGDGAGARRGLRSAAARVITILAGLFVLFALVAPNEIGHLTPGAFVRIPVEGLLGVALILVLPGRAKRVAAVLAGVALGLLTIWKIIDLGFSAVLDRPFNPVFDLSFFGAGVDFLSASIGEAGAIGSVIGVGALAVAVLVLMALSVLRLTRQVVRHKTAATRGVAVLAVGWIVCALLGVQIVPGVLVAGFADDQLLQVSASLHDKEAFAAEASVDAFRDTPADQLLTGLRGKDVIVSFVESYGRAAVEDPAFASQVGAVLDAGTRRLRAAGFDSRSAFLTSPTYGGGSWLAHDTLLSGLWIDNQQRSDSLLSSDRLTLSSAFRRAGWRTVAVMPGTTQPWPEGAFFGYDKIYTAQDLGYHGPGFNWGTMPDQYTLSSFQRAERAEPGHAPVMAETVLVSSHAPWTPIPQLIGWNAVGDGSAFNGMTTADQRQGGVWSDFTQVRADYRRSIEYSLNSLISYVETYGDDNLVLVFLGDHQAAPLISGVGADHDVPITIVAHDPAVLDRISGWGWQDGLKPGPKAPVWQMSDFRDRFLTAFGSQAQSTQPPAPPAR</sequence>
<protein>
    <recommendedName>
        <fullName evidence="3">Sulfatase N-terminal domain-containing protein</fullName>
    </recommendedName>
</protein>
<evidence type="ECO:0000259" key="3">
    <source>
        <dbReference type="Pfam" id="PF00884"/>
    </source>
</evidence>
<proteinExistence type="predicted"/>
<dbReference type="InterPro" id="IPR000917">
    <property type="entry name" value="Sulfatase_N"/>
</dbReference>
<dbReference type="Proteomes" id="UP000650628">
    <property type="component" value="Unassembled WGS sequence"/>
</dbReference>
<organism evidence="4 5">
    <name type="scientific">Planotetraspora mira</name>
    <dbReference type="NCBI Taxonomy" id="58121"/>
    <lineage>
        <taxon>Bacteria</taxon>
        <taxon>Bacillati</taxon>
        <taxon>Actinomycetota</taxon>
        <taxon>Actinomycetes</taxon>
        <taxon>Streptosporangiales</taxon>
        <taxon>Streptosporangiaceae</taxon>
        <taxon>Planotetraspora</taxon>
    </lineage>
</organism>